<accession>A0A177YEF0</accession>
<dbReference type="EMBL" id="LVHI01000015">
    <property type="protein sequence ID" value="OAK53831.1"/>
    <property type="molecule type" value="Genomic_DNA"/>
</dbReference>
<reference evidence="1 2" key="1">
    <citation type="submission" date="2016-03" db="EMBL/GenBank/DDBJ databases">
        <title>Genome sequence of Rhodococcus kyotonensis KB10.</title>
        <authorList>
            <person name="Jeong H."/>
            <person name="Hong C.E."/>
            <person name="Jo S.H."/>
            <person name="Park J.M."/>
        </authorList>
    </citation>
    <scope>NUCLEOTIDE SEQUENCE [LARGE SCALE GENOMIC DNA]</scope>
    <source>
        <strain evidence="1 2">KB10</strain>
    </source>
</reference>
<evidence type="ECO:0008006" key="3">
    <source>
        <dbReference type="Google" id="ProtNLM"/>
    </source>
</evidence>
<dbReference type="Proteomes" id="UP000077519">
    <property type="component" value="Unassembled WGS sequence"/>
</dbReference>
<name>A0A177YEF0_9NOCA</name>
<protein>
    <recommendedName>
        <fullName evidence="3">Homeodomain-like domain-containing protein</fullName>
    </recommendedName>
</protein>
<evidence type="ECO:0000313" key="1">
    <source>
        <dbReference type="EMBL" id="OAK53831.1"/>
    </source>
</evidence>
<gene>
    <name evidence="1" type="ORF">A3K89_22195</name>
</gene>
<comment type="caution">
    <text evidence="1">The sequence shown here is derived from an EMBL/GenBank/DDBJ whole genome shotgun (WGS) entry which is preliminary data.</text>
</comment>
<evidence type="ECO:0000313" key="2">
    <source>
        <dbReference type="Proteomes" id="UP000077519"/>
    </source>
</evidence>
<dbReference type="RefSeq" id="WP_068426870.1">
    <property type="nucleotide sequence ID" value="NZ_LVHI01000015.1"/>
</dbReference>
<proteinExistence type="predicted"/>
<organism evidence="1 2">
    <name type="scientific">Rhodococcoides kyotonense</name>
    <dbReference type="NCBI Taxonomy" id="398843"/>
    <lineage>
        <taxon>Bacteria</taxon>
        <taxon>Bacillati</taxon>
        <taxon>Actinomycetota</taxon>
        <taxon>Actinomycetes</taxon>
        <taxon>Mycobacteriales</taxon>
        <taxon>Nocardiaceae</taxon>
        <taxon>Rhodococcoides</taxon>
    </lineage>
</organism>
<sequence length="127" mass="14153">MDSEKKLTAAELTAMYDEYKAALDAVELAEGVRELGRTDAPKWIADAAHRRREAVSDFEALEINAFLASTMIADRYAIIERLRSQSPPTAWSKIGDVLGMSKQAVHQWYGGYNLRPRVKNPTEPDGA</sequence>
<keyword evidence="2" id="KW-1185">Reference proteome</keyword>
<dbReference type="AlphaFoldDB" id="A0A177YEF0"/>